<evidence type="ECO:0000256" key="1">
    <source>
        <dbReference type="SAM" id="MobiDB-lite"/>
    </source>
</evidence>
<evidence type="ECO:0000313" key="3">
    <source>
        <dbReference type="Proteomes" id="UP001187531"/>
    </source>
</evidence>
<accession>A0AA88H7C4</accession>
<dbReference type="EMBL" id="JAVRJZ010001049">
    <property type="protein sequence ID" value="KAK2701976.1"/>
    <property type="molecule type" value="Genomic_DNA"/>
</dbReference>
<reference evidence="2" key="1">
    <citation type="submission" date="2023-07" db="EMBL/GenBank/DDBJ databases">
        <title>Chromosome-level genome assembly of Artemia franciscana.</title>
        <authorList>
            <person name="Jo E."/>
        </authorList>
    </citation>
    <scope>NUCLEOTIDE SEQUENCE</scope>
    <source>
        <tissue evidence="2">Whole body</tissue>
    </source>
</reference>
<dbReference type="AlphaFoldDB" id="A0AA88H7C4"/>
<feature type="compositionally biased region" description="Acidic residues" evidence="1">
    <location>
        <begin position="39"/>
        <end position="48"/>
    </location>
</feature>
<name>A0AA88H7C4_ARTSF</name>
<feature type="compositionally biased region" description="Polar residues" evidence="1">
    <location>
        <begin position="22"/>
        <end position="31"/>
    </location>
</feature>
<protein>
    <submittedName>
        <fullName evidence="2">Uncharacterized protein</fullName>
    </submittedName>
</protein>
<comment type="caution">
    <text evidence="2">The sequence shown here is derived from an EMBL/GenBank/DDBJ whole genome shotgun (WGS) entry which is preliminary data.</text>
</comment>
<gene>
    <name evidence="2" type="ORF">QYM36_019370</name>
</gene>
<feature type="compositionally biased region" description="Basic and acidic residues" evidence="1">
    <location>
        <begin position="1"/>
        <end position="21"/>
    </location>
</feature>
<feature type="region of interest" description="Disordered" evidence="1">
    <location>
        <begin position="1"/>
        <end position="73"/>
    </location>
</feature>
<keyword evidence="3" id="KW-1185">Reference proteome</keyword>
<feature type="compositionally biased region" description="Basic and acidic residues" evidence="1">
    <location>
        <begin position="49"/>
        <end position="59"/>
    </location>
</feature>
<dbReference type="Proteomes" id="UP001187531">
    <property type="component" value="Unassembled WGS sequence"/>
</dbReference>
<organism evidence="2 3">
    <name type="scientific">Artemia franciscana</name>
    <name type="common">Brine shrimp</name>
    <name type="synonym">Artemia sanfranciscana</name>
    <dbReference type="NCBI Taxonomy" id="6661"/>
    <lineage>
        <taxon>Eukaryota</taxon>
        <taxon>Metazoa</taxon>
        <taxon>Ecdysozoa</taxon>
        <taxon>Arthropoda</taxon>
        <taxon>Crustacea</taxon>
        <taxon>Branchiopoda</taxon>
        <taxon>Anostraca</taxon>
        <taxon>Artemiidae</taxon>
        <taxon>Artemia</taxon>
    </lineage>
</organism>
<evidence type="ECO:0000313" key="2">
    <source>
        <dbReference type="EMBL" id="KAK2701976.1"/>
    </source>
</evidence>
<proteinExistence type="predicted"/>
<sequence>MRDIIAFDEVEKQPKEDREQWNTKNPRTISGDNERKEENDEIPTEEKEDIPTEENKETGEANTNTAPVLHLKS</sequence>